<proteinExistence type="predicted"/>
<dbReference type="Proteomes" id="UP000735302">
    <property type="component" value="Unassembled WGS sequence"/>
</dbReference>
<gene>
    <name evidence="1" type="ORF">PoB_001856100</name>
</gene>
<evidence type="ECO:0000313" key="1">
    <source>
        <dbReference type="EMBL" id="GFN92055.1"/>
    </source>
</evidence>
<accession>A0AAV3Z836</accession>
<keyword evidence="2" id="KW-1185">Reference proteome</keyword>
<protein>
    <submittedName>
        <fullName evidence="1">Uncharacterized protein</fullName>
    </submittedName>
</protein>
<organism evidence="1 2">
    <name type="scientific">Plakobranchus ocellatus</name>
    <dbReference type="NCBI Taxonomy" id="259542"/>
    <lineage>
        <taxon>Eukaryota</taxon>
        <taxon>Metazoa</taxon>
        <taxon>Spiralia</taxon>
        <taxon>Lophotrochozoa</taxon>
        <taxon>Mollusca</taxon>
        <taxon>Gastropoda</taxon>
        <taxon>Heterobranchia</taxon>
        <taxon>Euthyneura</taxon>
        <taxon>Panpulmonata</taxon>
        <taxon>Sacoglossa</taxon>
        <taxon>Placobranchoidea</taxon>
        <taxon>Plakobranchidae</taxon>
        <taxon>Plakobranchus</taxon>
    </lineage>
</organism>
<reference evidence="1 2" key="1">
    <citation type="journal article" date="2021" name="Elife">
        <title>Chloroplast acquisition without the gene transfer in kleptoplastic sea slugs, Plakobranchus ocellatus.</title>
        <authorList>
            <person name="Maeda T."/>
            <person name="Takahashi S."/>
            <person name="Yoshida T."/>
            <person name="Shimamura S."/>
            <person name="Takaki Y."/>
            <person name="Nagai Y."/>
            <person name="Toyoda A."/>
            <person name="Suzuki Y."/>
            <person name="Arimoto A."/>
            <person name="Ishii H."/>
            <person name="Satoh N."/>
            <person name="Nishiyama T."/>
            <person name="Hasebe M."/>
            <person name="Maruyama T."/>
            <person name="Minagawa J."/>
            <person name="Obokata J."/>
            <person name="Shigenobu S."/>
        </authorList>
    </citation>
    <scope>NUCLEOTIDE SEQUENCE [LARGE SCALE GENOMIC DNA]</scope>
</reference>
<name>A0AAV3Z836_9GAST</name>
<evidence type="ECO:0000313" key="2">
    <source>
        <dbReference type="Proteomes" id="UP000735302"/>
    </source>
</evidence>
<dbReference type="EMBL" id="BLXT01002217">
    <property type="protein sequence ID" value="GFN92055.1"/>
    <property type="molecule type" value="Genomic_DNA"/>
</dbReference>
<comment type="caution">
    <text evidence="1">The sequence shown here is derived from an EMBL/GenBank/DDBJ whole genome shotgun (WGS) entry which is preliminary data.</text>
</comment>
<sequence length="138" mass="15620">MVCGSSRPAVSGRKWVRTHIMPEQTPMMSPGAHTACATCREEMMVRIFLFYLYKGNKINASGRFSSLSSWSDMYVTGDTGNHGPPFHPALIMTNNEIIQLLSLSWVVQEISLKKKLHPPNSMTAYVNLHDKDTFFRLQ</sequence>
<dbReference type="AlphaFoldDB" id="A0AAV3Z836"/>